<comment type="caution">
    <text evidence="10">The sequence shown here is derived from an EMBL/GenBank/DDBJ whole genome shotgun (WGS) entry which is preliminary data.</text>
</comment>
<dbReference type="Gene3D" id="3.30.460.10">
    <property type="entry name" value="Beta Polymerase, domain 2"/>
    <property type="match status" value="2"/>
</dbReference>
<dbReference type="PANTHER" id="PTHR30621">
    <property type="entry name" value="GLUTAMINE SYNTHETASE ADENYLYLTRANSFERASE"/>
    <property type="match status" value="1"/>
</dbReference>
<dbReference type="InterPro" id="IPR005190">
    <property type="entry name" value="GlnE_rpt_dom"/>
</dbReference>
<proteinExistence type="predicted"/>
<evidence type="ECO:0000256" key="2">
    <source>
        <dbReference type="ARBA" id="ARBA00022695"/>
    </source>
</evidence>
<keyword evidence="5" id="KW-0460">Magnesium</keyword>
<feature type="domain" description="PII-uridylyltransferase/Glutamine-synthetase adenylyltransferase" evidence="9">
    <location>
        <begin position="938"/>
        <end position="1059"/>
    </location>
</feature>
<dbReference type="Pfam" id="PF08335">
    <property type="entry name" value="GlnD_UR_UTase"/>
    <property type="match status" value="2"/>
</dbReference>
<dbReference type="AlphaFoldDB" id="A0A7V8VBZ6"/>
<dbReference type="EC" id="2.7.7.89" evidence="10"/>
<dbReference type="NCBIfam" id="NF008292">
    <property type="entry name" value="PRK11072.1"/>
    <property type="match status" value="1"/>
</dbReference>
<dbReference type="InterPro" id="IPR043519">
    <property type="entry name" value="NT_sf"/>
</dbReference>
<dbReference type="EMBL" id="JACEFB010000001">
    <property type="protein sequence ID" value="MBA2225229.1"/>
    <property type="molecule type" value="Genomic_DNA"/>
</dbReference>
<feature type="domain" description="Glutamate-ammonia ligase adenylyltransferase repeated" evidence="8">
    <location>
        <begin position="85"/>
        <end position="328"/>
    </location>
</feature>
<dbReference type="InterPro" id="IPR023057">
    <property type="entry name" value="GlnE"/>
</dbReference>
<keyword evidence="6" id="KW-0511">Multifunctional enzyme</keyword>
<accession>A0A7V8VBZ6</accession>
<evidence type="ECO:0000256" key="4">
    <source>
        <dbReference type="ARBA" id="ARBA00022840"/>
    </source>
</evidence>
<dbReference type="InterPro" id="IPR013546">
    <property type="entry name" value="PII_UdlTrfase/GS_AdlTrfase"/>
</dbReference>
<keyword evidence="1 10" id="KW-0808">Transferase</keyword>
<dbReference type="Proteomes" id="UP000542342">
    <property type="component" value="Unassembled WGS sequence"/>
</dbReference>
<dbReference type="PANTHER" id="PTHR30621:SF0">
    <property type="entry name" value="BIFUNCTIONAL GLUTAMINE SYNTHETASE ADENYLYLTRANSFERASE_ADENYLYL-REMOVING ENZYME"/>
    <property type="match status" value="1"/>
</dbReference>
<feature type="region of interest" description="Disordered" evidence="7">
    <location>
        <begin position="479"/>
        <end position="511"/>
    </location>
</feature>
<dbReference type="GO" id="GO:0047388">
    <property type="term" value="F:[glutamine synthetase]-adenylyl-L-tyrosine phosphorylase activity"/>
    <property type="evidence" value="ECO:0007669"/>
    <property type="project" value="UniProtKB-EC"/>
</dbReference>
<dbReference type="EC" id="2.7.7.42" evidence="10"/>
<dbReference type="GO" id="GO:0005524">
    <property type="term" value="F:ATP binding"/>
    <property type="evidence" value="ECO:0007669"/>
    <property type="project" value="UniProtKB-KW"/>
</dbReference>
<evidence type="ECO:0000259" key="8">
    <source>
        <dbReference type="Pfam" id="PF03710"/>
    </source>
</evidence>
<keyword evidence="11" id="KW-1185">Reference proteome</keyword>
<dbReference type="RefSeq" id="WP_194536611.1">
    <property type="nucleotide sequence ID" value="NZ_JACEFB010000001.1"/>
</dbReference>
<gene>
    <name evidence="10" type="primary">glnE</name>
    <name evidence="10" type="ORF">H0921_03530</name>
</gene>
<dbReference type="GO" id="GO:0016874">
    <property type="term" value="F:ligase activity"/>
    <property type="evidence" value="ECO:0007669"/>
    <property type="project" value="UniProtKB-KW"/>
</dbReference>
<evidence type="ECO:0000259" key="9">
    <source>
        <dbReference type="Pfam" id="PF08335"/>
    </source>
</evidence>
<evidence type="ECO:0000256" key="5">
    <source>
        <dbReference type="ARBA" id="ARBA00022842"/>
    </source>
</evidence>
<dbReference type="Pfam" id="PF03710">
    <property type="entry name" value="GlnE"/>
    <property type="match status" value="2"/>
</dbReference>
<evidence type="ECO:0000256" key="3">
    <source>
        <dbReference type="ARBA" id="ARBA00022741"/>
    </source>
</evidence>
<sequence>MPSAADEVLLKFLRDPERGRRNLAGLAHHLGEEHWPQLCALLRRFLPHCPDADMALNHLERLASRPGMQERWAHLLEGRGKGLEILVQLLGVSQFFADTLARYPEWLEAIRHPPRSVPTTAELLAELQSEIRLAPDDVSVLQALRRFRHRHLLRIGINDIIRQRSLEEITRELSRVAEALIAAALQHAYRTITARFGVPTAPDGSPARLAVLALGKLGGEELNYSSDIDLIVVYDHEGTTSGRRPGITNSECFSRIVAELVRLVSSHTEEGVAYRVDLRLRPEGQRGPLARSLRSTLHYYDTMGRTWERQALIKLRPVAGDAALGREVQAALEPFVYRQYLSFAEINEVKALKRRMEERAARRRGEGDFPRDIKHGPGGIRDIEYTVQFLQLLNGGDLPAVRQRNTLLALEALEIAGCLTPQETYLLADAYRFLRTTEHRLQLLCDLQTHTLPADTERLRQLALRLGYAASPHRSLGSLTLSGSRTLSPTEAGHAPQRRSPLDEEPPLPSLNTSALLVDPLDRFLKDLQDKTSLTRTILNHLLHQTFADAGDKAEPESDLILDPEPEVEMIQAVLSRYRFRDIPRAYLNLTQLARESVPFLSSRRCRHFLASIAPRLLAAVADTPDPDDALTQLERVSASLGAKAVLWELFSQHPACLQLYVELCASSPFLSGLLINNPGMIDELLDSLVLNQPRTAAELRAELAELCRGADDPEPILHSFQDKELLRIGVSDLLGRSTIRQTTAALSDLAETILLQIIDLVEPQMQRRWGIPLHPDRGAAEPCAYVLLGLGKLGGREISYHSDLDLLLLYEAEGQTTEGQANSVYFTELVRAIIRRASQMGPWGRLYAVDMRLRPTGKSGALVLPLSEFRRYFAQSDCQDWERQALTRARVLRGPPPLCQAMHALLREALFARPWTAESLDAWEAMRRKLEINGSPRNLKRAPGGLADVEFLVQLLQMKHGAQYPSILQPNVWDALDALEEQRLMAEGELAVLRAGYSFLRLVEARLRIVTDRPLNELPEDPAELTRLARRLGYPRLESFWDDWRRHTTAIRRCYQTLLWRERRPRSGPPL</sequence>
<dbReference type="SUPFAM" id="SSF81301">
    <property type="entry name" value="Nucleotidyltransferase"/>
    <property type="match status" value="2"/>
</dbReference>
<evidence type="ECO:0000256" key="6">
    <source>
        <dbReference type="ARBA" id="ARBA00023268"/>
    </source>
</evidence>
<keyword evidence="10" id="KW-0436">Ligase</keyword>
<dbReference type="GO" id="GO:0005829">
    <property type="term" value="C:cytosol"/>
    <property type="evidence" value="ECO:0007669"/>
    <property type="project" value="TreeGrafter"/>
</dbReference>
<feature type="compositionally biased region" description="Low complexity" evidence="7">
    <location>
        <begin position="479"/>
        <end position="488"/>
    </location>
</feature>
<reference evidence="10 11" key="1">
    <citation type="submission" date="2020-07" db="EMBL/GenBank/DDBJ databases">
        <title>Thermogemmata thermophila gen. nov., sp. nov., a novel moderate thermophilic planctomycete from a Kamchatka hot spring.</title>
        <authorList>
            <person name="Elcheninov A.G."/>
            <person name="Podosokorskaya O.A."/>
            <person name="Kovaleva O.L."/>
            <person name="Novikov A."/>
            <person name="Bonch-Osmolovskaya E.A."/>
            <person name="Toshchakov S.V."/>
            <person name="Kublanov I.V."/>
        </authorList>
    </citation>
    <scope>NUCLEOTIDE SEQUENCE [LARGE SCALE GENOMIC DNA]</scope>
    <source>
        <strain evidence="10 11">2918</strain>
    </source>
</reference>
<evidence type="ECO:0000256" key="7">
    <source>
        <dbReference type="SAM" id="MobiDB-lite"/>
    </source>
</evidence>
<evidence type="ECO:0000313" key="10">
    <source>
        <dbReference type="EMBL" id="MBA2225229.1"/>
    </source>
</evidence>
<feature type="domain" description="PII-uridylyltransferase/Glutamine-synthetase adenylyltransferase" evidence="9">
    <location>
        <begin position="351"/>
        <end position="473"/>
    </location>
</feature>
<keyword evidence="2 10" id="KW-0548">Nucleotidyltransferase</keyword>
<keyword evidence="3" id="KW-0547">Nucleotide-binding</keyword>
<evidence type="ECO:0000256" key="1">
    <source>
        <dbReference type="ARBA" id="ARBA00022679"/>
    </source>
</evidence>
<dbReference type="Gene3D" id="1.20.120.330">
    <property type="entry name" value="Nucleotidyltransferases domain 2"/>
    <property type="match status" value="2"/>
</dbReference>
<evidence type="ECO:0000313" key="11">
    <source>
        <dbReference type="Proteomes" id="UP000542342"/>
    </source>
</evidence>
<protein>
    <submittedName>
        <fullName evidence="10">Bifunctional [glutamate--ammonia ligase]-adenylyl-L-tyrosine phosphorylase/[glutamate--ammonia-ligase] adenylyltransferase</fullName>
        <ecNumber evidence="10">2.7.7.42</ecNumber>
        <ecNumber evidence="10">2.7.7.89</ecNumber>
    </submittedName>
</protein>
<dbReference type="GO" id="GO:0008882">
    <property type="term" value="F:[glutamate-ammonia-ligase] adenylyltransferase activity"/>
    <property type="evidence" value="ECO:0007669"/>
    <property type="project" value="UniProtKB-EC"/>
</dbReference>
<dbReference type="Gene3D" id="1.20.120.1510">
    <property type="match status" value="1"/>
</dbReference>
<keyword evidence="4" id="KW-0067">ATP-binding</keyword>
<organism evidence="10 11">
    <name type="scientific">Thermogemmata fonticola</name>
    <dbReference type="NCBI Taxonomy" id="2755323"/>
    <lineage>
        <taxon>Bacteria</taxon>
        <taxon>Pseudomonadati</taxon>
        <taxon>Planctomycetota</taxon>
        <taxon>Planctomycetia</taxon>
        <taxon>Gemmatales</taxon>
        <taxon>Gemmataceae</taxon>
        <taxon>Thermogemmata</taxon>
    </lineage>
</organism>
<dbReference type="CDD" id="cd05401">
    <property type="entry name" value="NT_GlnE_GlnD_like"/>
    <property type="match status" value="2"/>
</dbReference>
<dbReference type="SUPFAM" id="SSF81593">
    <property type="entry name" value="Nucleotidyltransferase substrate binding subunit/domain"/>
    <property type="match status" value="2"/>
</dbReference>
<name>A0A7V8VBZ6_9BACT</name>
<feature type="domain" description="Glutamate-ammonia ligase adenylyltransferase repeated" evidence="8">
    <location>
        <begin position="661"/>
        <end position="899"/>
    </location>
</feature>
<dbReference type="GO" id="GO:0000820">
    <property type="term" value="P:regulation of glutamine family amino acid metabolic process"/>
    <property type="evidence" value="ECO:0007669"/>
    <property type="project" value="TreeGrafter"/>
</dbReference>